<evidence type="ECO:0000256" key="6">
    <source>
        <dbReference type="PROSITE-ProRule" id="PRU01015"/>
    </source>
</evidence>
<dbReference type="Pfam" id="PF06325">
    <property type="entry name" value="PrmA"/>
    <property type="match status" value="1"/>
</dbReference>
<dbReference type="InParanoid" id="A0A7E5WP84"/>
<dbReference type="GO" id="GO:0035242">
    <property type="term" value="F:protein-arginine omega-N asymmetric methyltransferase activity"/>
    <property type="evidence" value="ECO:0007669"/>
    <property type="project" value="UniProtKB-EC"/>
</dbReference>
<dbReference type="GO" id="GO:0005634">
    <property type="term" value="C:nucleus"/>
    <property type="evidence" value="ECO:0007669"/>
    <property type="project" value="TreeGrafter"/>
</dbReference>
<feature type="compositionally biased region" description="Basic and acidic residues" evidence="7">
    <location>
        <begin position="355"/>
        <end position="370"/>
    </location>
</feature>
<dbReference type="RefSeq" id="XP_026742167.1">
    <property type="nucleotide sequence ID" value="XM_026886366.1"/>
</dbReference>
<evidence type="ECO:0000256" key="1">
    <source>
        <dbReference type="ARBA" id="ARBA00011925"/>
    </source>
</evidence>
<dbReference type="PANTHER" id="PTHR11006:SF122">
    <property type="entry name" value="ARGININE METHYLTRANSFERASE 8"/>
    <property type="match status" value="1"/>
</dbReference>
<comment type="catalytic activity">
    <reaction evidence="5">
        <text>L-arginyl-[protein] + S-adenosyl-L-methionine = N(omega)-methyl-L-arginyl-[protein] + S-adenosyl-L-homocysteine + H(+)</text>
        <dbReference type="Rhea" id="RHEA:48100"/>
        <dbReference type="Rhea" id="RHEA-COMP:10532"/>
        <dbReference type="Rhea" id="RHEA-COMP:11990"/>
        <dbReference type="ChEBI" id="CHEBI:15378"/>
        <dbReference type="ChEBI" id="CHEBI:29965"/>
        <dbReference type="ChEBI" id="CHEBI:57856"/>
        <dbReference type="ChEBI" id="CHEBI:59789"/>
        <dbReference type="ChEBI" id="CHEBI:65280"/>
    </reaction>
    <physiologicalReaction direction="left-to-right" evidence="5">
        <dbReference type="Rhea" id="RHEA:48101"/>
    </physiologicalReaction>
</comment>
<organism evidence="9 10">
    <name type="scientific">Trichoplusia ni</name>
    <name type="common">Cabbage looper</name>
    <dbReference type="NCBI Taxonomy" id="7111"/>
    <lineage>
        <taxon>Eukaryota</taxon>
        <taxon>Metazoa</taxon>
        <taxon>Ecdysozoa</taxon>
        <taxon>Arthropoda</taxon>
        <taxon>Hexapoda</taxon>
        <taxon>Insecta</taxon>
        <taxon>Pterygota</taxon>
        <taxon>Neoptera</taxon>
        <taxon>Endopterygota</taxon>
        <taxon>Lepidoptera</taxon>
        <taxon>Glossata</taxon>
        <taxon>Ditrysia</taxon>
        <taxon>Noctuoidea</taxon>
        <taxon>Noctuidae</taxon>
        <taxon>Plusiinae</taxon>
        <taxon>Trichoplusia</taxon>
    </lineage>
</organism>
<proteinExistence type="predicted"/>
<dbReference type="PANTHER" id="PTHR11006">
    <property type="entry name" value="PROTEIN ARGININE N-METHYLTRANSFERASE"/>
    <property type="match status" value="1"/>
</dbReference>
<dbReference type="GO" id="GO:0032259">
    <property type="term" value="P:methylation"/>
    <property type="evidence" value="ECO:0007669"/>
    <property type="project" value="UniProtKB-KW"/>
</dbReference>
<dbReference type="PROSITE" id="PS51678">
    <property type="entry name" value="SAM_MT_PRMT"/>
    <property type="match status" value="1"/>
</dbReference>
<dbReference type="GO" id="GO:0035241">
    <property type="term" value="F:protein-arginine omega-N monomethyltransferase activity"/>
    <property type="evidence" value="ECO:0007669"/>
    <property type="project" value="TreeGrafter"/>
</dbReference>
<dbReference type="OrthoDB" id="7848332at2759"/>
<dbReference type="CDD" id="cd02440">
    <property type="entry name" value="AdoMet_MTases"/>
    <property type="match status" value="1"/>
</dbReference>
<dbReference type="InterPro" id="IPR025799">
    <property type="entry name" value="Arg_MeTrfase"/>
</dbReference>
<dbReference type="SUPFAM" id="SSF53335">
    <property type="entry name" value="S-adenosyl-L-methionine-dependent methyltransferases"/>
    <property type="match status" value="1"/>
</dbReference>
<dbReference type="Gene3D" id="2.70.160.11">
    <property type="entry name" value="Hnrnp arginine n-methyltransferase1"/>
    <property type="match status" value="1"/>
</dbReference>
<keyword evidence="4 6" id="KW-0949">S-adenosyl-L-methionine</keyword>
<dbReference type="GeneID" id="113504193"/>
<feature type="domain" description="Protein arginine N-methyltransferase" evidence="8">
    <location>
        <begin position="154"/>
        <end position="317"/>
    </location>
</feature>
<dbReference type="EC" id="2.1.1.319" evidence="1"/>
<keyword evidence="3 6" id="KW-0808">Transferase</keyword>
<dbReference type="InterPro" id="IPR029063">
    <property type="entry name" value="SAM-dependent_MTases_sf"/>
</dbReference>
<dbReference type="CTD" id="34528"/>
<accession>A0A7E5WP84</accession>
<dbReference type="Gene3D" id="3.40.50.150">
    <property type="entry name" value="Vaccinia Virus protein VP39"/>
    <property type="match status" value="1"/>
</dbReference>
<protein>
    <recommendedName>
        <fullName evidence="1">type I protein arginine methyltransferase</fullName>
        <ecNumber evidence="1">2.1.1.319</ecNumber>
    </recommendedName>
</protein>
<dbReference type="FunCoup" id="A0A7E5WP84">
    <property type="interactions" value="399"/>
</dbReference>
<evidence type="ECO:0000256" key="2">
    <source>
        <dbReference type="ARBA" id="ARBA00022603"/>
    </source>
</evidence>
<feature type="compositionally biased region" description="Acidic residues" evidence="7">
    <location>
        <begin position="371"/>
        <end position="384"/>
    </location>
</feature>
<keyword evidence="9" id="KW-1185">Reference proteome</keyword>
<evidence type="ECO:0000256" key="3">
    <source>
        <dbReference type="ARBA" id="ARBA00022679"/>
    </source>
</evidence>
<evidence type="ECO:0000256" key="7">
    <source>
        <dbReference type="SAM" id="MobiDB-lite"/>
    </source>
</evidence>
<dbReference type="KEGG" id="tnl:113504193"/>
<evidence type="ECO:0000256" key="4">
    <source>
        <dbReference type="ARBA" id="ARBA00022691"/>
    </source>
</evidence>
<evidence type="ECO:0000313" key="9">
    <source>
        <dbReference type="Proteomes" id="UP000322000"/>
    </source>
</evidence>
<dbReference type="Pfam" id="PF22528">
    <property type="entry name" value="PRMT_C"/>
    <property type="match status" value="1"/>
</dbReference>
<dbReference type="FunFam" id="3.40.50.150:FF:000003">
    <property type="entry name" value="Blast:Protein arginine N-methyltransferase 1"/>
    <property type="match status" value="1"/>
</dbReference>
<name>A0A7E5WP84_TRINI</name>
<evidence type="ECO:0000259" key="8">
    <source>
        <dbReference type="Pfam" id="PF22528"/>
    </source>
</evidence>
<dbReference type="GO" id="GO:0042054">
    <property type="term" value="F:histone methyltransferase activity"/>
    <property type="evidence" value="ECO:0007669"/>
    <property type="project" value="TreeGrafter"/>
</dbReference>
<dbReference type="InterPro" id="IPR055135">
    <property type="entry name" value="PRMT_dom"/>
</dbReference>
<keyword evidence="2 6" id="KW-0489">Methyltransferase</keyword>
<evidence type="ECO:0000256" key="5">
    <source>
        <dbReference type="ARBA" id="ARBA00049303"/>
    </source>
</evidence>
<gene>
    <name evidence="10" type="primary">LOC113504193</name>
</gene>
<sequence length="384" mass="43200">MSDNSDSDDCVDQYFTSYGDLEVHKLMLEDEPRVTIYRNAILNNKAYFRDKTVLDVGCGTGILSVFCAQAGAKKVYAVEASNIADIAKDVVKENKWEHVIEVINERVEDIKIPKVDAIVSEWMGFYLLHEGMLDSVLFARDNFLKEGGELFPESATIYVAPCSIPSLYNDWDNVQGVKMKSFAKELRLTKKGQPEILDVKPEELLGEEVAICWVNVREDTTADLNSFKLRHVVGASKNGNYQGLCVWFECNFPQLPNGTGDGRVVLDTSPKSTPTHWRQTVIVLPHEQDVEQGEPIAFELKMTRDPTSSRRYNIQLSMLSPDNIDHPLPCSCHYTKCILTKAVLAQHAEAALSEHNNKDEKKDEPIKDEILVDEPIDDDGDDDS</sequence>
<evidence type="ECO:0000313" key="10">
    <source>
        <dbReference type="RefSeq" id="XP_026742167.1"/>
    </source>
</evidence>
<reference evidence="10" key="1">
    <citation type="submission" date="2025-08" db="UniProtKB">
        <authorList>
            <consortium name="RefSeq"/>
        </authorList>
    </citation>
    <scope>IDENTIFICATION</scope>
</reference>
<feature type="region of interest" description="Disordered" evidence="7">
    <location>
        <begin position="352"/>
        <end position="384"/>
    </location>
</feature>
<dbReference type="Proteomes" id="UP000322000">
    <property type="component" value="Chromosome 2"/>
</dbReference>
<dbReference type="AlphaFoldDB" id="A0A7E5WP84"/>